<dbReference type="Proteomes" id="UP000298390">
    <property type="component" value="Unassembled WGS sequence"/>
</dbReference>
<gene>
    <name evidence="7" type="ORF">EVJ58_g8313</name>
</gene>
<comment type="subcellular location">
    <subcellularLocation>
        <location evidence="1">Nucleus</location>
    </subcellularLocation>
</comment>
<comment type="caution">
    <text evidence="7">The sequence shown here is derived from an EMBL/GenBank/DDBJ whole genome shotgun (WGS) entry which is preliminary data.</text>
</comment>
<keyword evidence="4" id="KW-0862">Zinc</keyword>
<dbReference type="GO" id="GO:0005634">
    <property type="term" value="C:nucleus"/>
    <property type="evidence" value="ECO:0007669"/>
    <property type="project" value="UniProtKB-SubCell"/>
</dbReference>
<name>A0A4Y9Y0T1_9APHY</name>
<protein>
    <recommendedName>
        <fullName evidence="6">HAT C-terminal dimerisation domain-containing protein</fullName>
    </recommendedName>
</protein>
<accession>A0A4Y9Y0T1</accession>
<evidence type="ECO:0000256" key="2">
    <source>
        <dbReference type="ARBA" id="ARBA00022723"/>
    </source>
</evidence>
<dbReference type="PANTHER" id="PTHR46481">
    <property type="entry name" value="ZINC FINGER BED DOMAIN-CONTAINING PROTEIN 4"/>
    <property type="match status" value="1"/>
</dbReference>
<dbReference type="InterPro" id="IPR012337">
    <property type="entry name" value="RNaseH-like_sf"/>
</dbReference>
<dbReference type="Pfam" id="PF05699">
    <property type="entry name" value="Dimer_Tnp_hAT"/>
    <property type="match status" value="1"/>
</dbReference>
<feature type="domain" description="HAT C-terminal dimerisation" evidence="6">
    <location>
        <begin position="686"/>
        <end position="764"/>
    </location>
</feature>
<dbReference type="GO" id="GO:0008270">
    <property type="term" value="F:zinc ion binding"/>
    <property type="evidence" value="ECO:0007669"/>
    <property type="project" value="UniProtKB-KW"/>
</dbReference>
<dbReference type="EMBL" id="SEKV01000600">
    <property type="protein sequence ID" value="TFY55333.1"/>
    <property type="molecule type" value="Genomic_DNA"/>
</dbReference>
<sequence length="801" mass="90289">MRPFLRFQAQLRLSRRGSGLALLLTMGPGKPGLKKVSQMSDNEAFGLPDQDILDSLSITQKSPAWSHYRREVRRSQMSDNSKVITIVYRCRHNEPKHSTAHQRDRLKHSQGTSNLLNAARACDRRWNGQPQTSAQAPVLERHSEARHRAIIAVRCAARKRTFNSVADPEYLTEMQLVSGNPNIRLPSPHTVQRDVERLYEGMAALVTSYFKKRDRVVHVVIDGWTAPIHTSNIGIVLVWEDNGKLYRTLLELVKLTERHTGEYLAMRVAKTLQLYQLDRYMHLLNQDNASNCDTTAVHLATHITTFRGLIERLRCLLHAVQIVANMIESFFNKQYKRKRVTAAAGTNSGSADTSSGADLLDADEQELREILTGEIETDAAEVQAQSIADGGRAEHDGRVAKTIREQAIADMAAVGIVISPSEAAAALKVLPKHAALANKTRDSGPVRNAFEKAVARHPPQPLFGHYQHIHPRNATRWDSDYRLLMSSHALREAIDSLLQIRDLKLNAMKLMPQEWSLSTNLRDMLASIHELVQRFQQNNVPLIIDVFPAFAQLQRDLITMVNLPTLPNVCRVAAHAGYLVSRKYFSRFFEECDAYTTAIVMCPDRKLHWFVKHQWPVDAIELVRRRAIDNFYRRFKPPLSTQNQPLAPGQPGSSTAPIAAMNIGVNRWRSISMPAPPPIDVDDIMEYLNTSPVRLPRDIMMSVLEYWNKELAATPCLAKMGLAYASAPATTADAERAFSEGRNQVAWNQRAMSSQTFRAKMSLGAWADAPWFNYNVAEDIISHSSRPLRPLRRSPSEESLS</sequence>
<evidence type="ECO:0000313" key="8">
    <source>
        <dbReference type="Proteomes" id="UP000298390"/>
    </source>
</evidence>
<proteinExistence type="predicted"/>
<keyword evidence="5" id="KW-0539">Nucleus</keyword>
<dbReference type="AlphaFoldDB" id="A0A4Y9Y0T1"/>
<dbReference type="SUPFAM" id="SSF53098">
    <property type="entry name" value="Ribonuclease H-like"/>
    <property type="match status" value="1"/>
</dbReference>
<evidence type="ECO:0000256" key="5">
    <source>
        <dbReference type="ARBA" id="ARBA00023242"/>
    </source>
</evidence>
<reference evidence="7 8" key="1">
    <citation type="submission" date="2019-01" db="EMBL/GenBank/DDBJ databases">
        <title>Genome sequencing of the rare red list fungi Fomitopsis rosea.</title>
        <authorList>
            <person name="Buettner E."/>
            <person name="Kellner H."/>
        </authorList>
    </citation>
    <scope>NUCLEOTIDE SEQUENCE [LARGE SCALE GENOMIC DNA]</scope>
    <source>
        <strain evidence="7 8">DSM 105464</strain>
    </source>
</reference>
<dbReference type="InterPro" id="IPR052035">
    <property type="entry name" value="ZnF_BED_domain_contain"/>
</dbReference>
<organism evidence="7 8">
    <name type="scientific">Rhodofomes roseus</name>
    <dbReference type="NCBI Taxonomy" id="34475"/>
    <lineage>
        <taxon>Eukaryota</taxon>
        <taxon>Fungi</taxon>
        <taxon>Dikarya</taxon>
        <taxon>Basidiomycota</taxon>
        <taxon>Agaricomycotina</taxon>
        <taxon>Agaricomycetes</taxon>
        <taxon>Polyporales</taxon>
        <taxon>Rhodofomes</taxon>
    </lineage>
</organism>
<evidence type="ECO:0000256" key="1">
    <source>
        <dbReference type="ARBA" id="ARBA00004123"/>
    </source>
</evidence>
<dbReference type="GO" id="GO:0046983">
    <property type="term" value="F:protein dimerization activity"/>
    <property type="evidence" value="ECO:0007669"/>
    <property type="project" value="InterPro"/>
</dbReference>
<keyword evidence="2" id="KW-0479">Metal-binding</keyword>
<dbReference type="InterPro" id="IPR008906">
    <property type="entry name" value="HATC_C_dom"/>
</dbReference>
<keyword evidence="3" id="KW-0863">Zinc-finger</keyword>
<evidence type="ECO:0000256" key="3">
    <source>
        <dbReference type="ARBA" id="ARBA00022771"/>
    </source>
</evidence>
<evidence type="ECO:0000259" key="6">
    <source>
        <dbReference type="Pfam" id="PF05699"/>
    </source>
</evidence>
<evidence type="ECO:0000256" key="4">
    <source>
        <dbReference type="ARBA" id="ARBA00022833"/>
    </source>
</evidence>
<dbReference type="PANTHER" id="PTHR46481:SF10">
    <property type="entry name" value="ZINC FINGER BED DOMAIN-CONTAINING PROTEIN 39"/>
    <property type="match status" value="1"/>
</dbReference>
<evidence type="ECO:0000313" key="7">
    <source>
        <dbReference type="EMBL" id="TFY55333.1"/>
    </source>
</evidence>